<evidence type="ECO:0000313" key="2">
    <source>
        <dbReference type="Proteomes" id="UP001228376"/>
    </source>
</evidence>
<dbReference type="RefSeq" id="WP_306068082.1">
    <property type="nucleotide sequence ID" value="NZ_JAROCA020000001.1"/>
</dbReference>
<keyword evidence="2" id="KW-1185">Reference proteome</keyword>
<proteinExistence type="predicted"/>
<dbReference type="InterPro" id="IPR029063">
    <property type="entry name" value="SAM-dependent_MTases_sf"/>
</dbReference>
<accession>A0ABU5CDA6</accession>
<dbReference type="Proteomes" id="UP001228376">
    <property type="component" value="Unassembled WGS sequence"/>
</dbReference>
<protein>
    <recommendedName>
        <fullName evidence="3">Spermidine synthase</fullName>
    </recommendedName>
</protein>
<name>A0ABU5CDA6_9BACI</name>
<dbReference type="Pfam" id="PF01564">
    <property type="entry name" value="Spermine_synth"/>
    <property type="match status" value="1"/>
</dbReference>
<evidence type="ECO:0008006" key="3">
    <source>
        <dbReference type="Google" id="ProtNLM"/>
    </source>
</evidence>
<sequence length="137" mass="15735">MTVTPNEIETMRDAVDKATGNVLTYGLGLGYYAYMVSEKDNVDNVTVVELNPNVIDLFKRYILPQFAHGDKISIIQADAFQYAKENMATGNYDIVFTDLWHDVSDGMDMYVKMKSFEKNCPNAQFLYWIEQSIQCYL</sequence>
<dbReference type="Gene3D" id="3.40.50.150">
    <property type="entry name" value="Vaccinia Virus protein VP39"/>
    <property type="match status" value="1"/>
</dbReference>
<organism evidence="1 2">
    <name type="scientific">Tigheibacillus jepli</name>
    <dbReference type="NCBI Taxonomy" id="3035914"/>
    <lineage>
        <taxon>Bacteria</taxon>
        <taxon>Bacillati</taxon>
        <taxon>Bacillota</taxon>
        <taxon>Bacilli</taxon>
        <taxon>Bacillales</taxon>
        <taxon>Bacillaceae</taxon>
        <taxon>Tigheibacillus</taxon>
    </lineage>
</organism>
<reference evidence="1 2" key="1">
    <citation type="submission" date="2023-10" db="EMBL/GenBank/DDBJ databases">
        <title>179-bfca-hs.</title>
        <authorList>
            <person name="Miliotis G."/>
            <person name="Sengupta P."/>
            <person name="Hameed A."/>
            <person name="Chuvochina M."/>
            <person name="Mcdonagh F."/>
            <person name="Simpson A.C."/>
            <person name="Singh N.K."/>
            <person name="Rekha P.D."/>
            <person name="Raman K."/>
            <person name="Hugenholtz P."/>
            <person name="Venkateswaran K."/>
        </authorList>
    </citation>
    <scope>NUCLEOTIDE SEQUENCE [LARGE SCALE GENOMIC DNA]</scope>
    <source>
        <strain evidence="1 2">179-BFC-A-HS</strain>
    </source>
</reference>
<comment type="caution">
    <text evidence="1">The sequence shown here is derived from an EMBL/GenBank/DDBJ whole genome shotgun (WGS) entry which is preliminary data.</text>
</comment>
<dbReference type="EMBL" id="JAROCA020000001">
    <property type="protein sequence ID" value="MDY0404289.1"/>
    <property type="molecule type" value="Genomic_DNA"/>
</dbReference>
<gene>
    <name evidence="1" type="ORF">P5G51_001635</name>
</gene>
<dbReference type="SUPFAM" id="SSF53335">
    <property type="entry name" value="S-adenosyl-L-methionine-dependent methyltransferases"/>
    <property type="match status" value="1"/>
</dbReference>
<evidence type="ECO:0000313" key="1">
    <source>
        <dbReference type="EMBL" id="MDY0404289.1"/>
    </source>
</evidence>